<evidence type="ECO:0000256" key="5">
    <source>
        <dbReference type="ARBA" id="ARBA00023136"/>
    </source>
</evidence>
<dbReference type="InterPro" id="IPR010200">
    <property type="entry name" value="HflC"/>
</dbReference>
<evidence type="ECO:0000313" key="10">
    <source>
        <dbReference type="Proteomes" id="UP000322214"/>
    </source>
</evidence>
<organism evidence="9 10">
    <name type="scientific">Mariniblastus fucicola</name>
    <dbReference type="NCBI Taxonomy" id="980251"/>
    <lineage>
        <taxon>Bacteria</taxon>
        <taxon>Pseudomonadati</taxon>
        <taxon>Planctomycetota</taxon>
        <taxon>Planctomycetia</taxon>
        <taxon>Pirellulales</taxon>
        <taxon>Pirellulaceae</taxon>
        <taxon>Mariniblastus</taxon>
    </lineage>
</organism>
<dbReference type="EMBL" id="CP042912">
    <property type="protein sequence ID" value="QEG20962.1"/>
    <property type="molecule type" value="Genomic_DNA"/>
</dbReference>
<dbReference type="CDD" id="cd03405">
    <property type="entry name" value="SPFH_HflC"/>
    <property type="match status" value="1"/>
</dbReference>
<reference evidence="9 10" key="1">
    <citation type="submission" date="2019-08" db="EMBL/GenBank/DDBJ databases">
        <title>Deep-cultivation of Planctomycetes and their phenomic and genomic characterization uncovers novel biology.</title>
        <authorList>
            <person name="Wiegand S."/>
            <person name="Jogler M."/>
            <person name="Boedeker C."/>
            <person name="Pinto D."/>
            <person name="Vollmers J."/>
            <person name="Rivas-Marin E."/>
            <person name="Kohn T."/>
            <person name="Peeters S.H."/>
            <person name="Heuer A."/>
            <person name="Rast P."/>
            <person name="Oberbeckmann S."/>
            <person name="Bunk B."/>
            <person name="Jeske O."/>
            <person name="Meyerdierks A."/>
            <person name="Storesund J.E."/>
            <person name="Kallscheuer N."/>
            <person name="Luecker S."/>
            <person name="Lage O.M."/>
            <person name="Pohl T."/>
            <person name="Merkel B.J."/>
            <person name="Hornburger P."/>
            <person name="Mueller R.-W."/>
            <person name="Bruemmer F."/>
            <person name="Labrenz M."/>
            <person name="Spormann A.M."/>
            <person name="Op den Camp H."/>
            <person name="Overmann J."/>
            <person name="Amann R."/>
            <person name="Jetten M.S.M."/>
            <person name="Mascher T."/>
            <person name="Medema M.H."/>
            <person name="Devos D.P."/>
            <person name="Kaster A.-K."/>
            <person name="Ovreas L."/>
            <person name="Rohde M."/>
            <person name="Galperin M.Y."/>
            <person name="Jogler C."/>
        </authorList>
    </citation>
    <scope>NUCLEOTIDE SEQUENCE [LARGE SCALE GENOMIC DNA]</scope>
    <source>
        <strain evidence="9 10">FC18</strain>
    </source>
</reference>
<proteinExistence type="inferred from homology"/>
<dbReference type="NCBIfam" id="TIGR01932">
    <property type="entry name" value="hflC"/>
    <property type="match status" value="1"/>
</dbReference>
<dbReference type="AlphaFoldDB" id="A0A5B9P7P7"/>
<name>A0A5B9P7P7_9BACT</name>
<dbReference type="RefSeq" id="WP_075085111.1">
    <property type="nucleotide sequence ID" value="NZ_CP042912.1"/>
</dbReference>
<protein>
    <recommendedName>
        <fullName evidence="6">Protein HflC</fullName>
    </recommendedName>
</protein>
<keyword evidence="9" id="KW-0378">Hydrolase</keyword>
<dbReference type="OrthoDB" id="9809197at2"/>
<dbReference type="Gene3D" id="3.30.479.30">
    <property type="entry name" value="Band 7 domain"/>
    <property type="match status" value="1"/>
</dbReference>
<evidence type="ECO:0000256" key="2">
    <source>
        <dbReference type="ARBA" id="ARBA00007862"/>
    </source>
</evidence>
<dbReference type="PANTHER" id="PTHR42911:SF1">
    <property type="entry name" value="MODULATOR OF FTSH PROTEASE HFLC"/>
    <property type="match status" value="1"/>
</dbReference>
<dbReference type="GO" id="GO:0008233">
    <property type="term" value="F:peptidase activity"/>
    <property type="evidence" value="ECO:0007669"/>
    <property type="project" value="UniProtKB-KW"/>
</dbReference>
<dbReference type="GO" id="GO:0016020">
    <property type="term" value="C:membrane"/>
    <property type="evidence" value="ECO:0007669"/>
    <property type="project" value="UniProtKB-SubCell"/>
</dbReference>
<comment type="similarity">
    <text evidence="2 6">Belongs to the band 7/mec-2 family. HflC subfamily.</text>
</comment>
<dbReference type="STRING" id="980251.GCA_001642875_02887"/>
<keyword evidence="3 7" id="KW-0812">Transmembrane</keyword>
<comment type="function">
    <text evidence="6">HflC and HflK could regulate a protease.</text>
</comment>
<dbReference type="GO" id="GO:0006508">
    <property type="term" value="P:proteolysis"/>
    <property type="evidence" value="ECO:0007669"/>
    <property type="project" value="UniProtKB-KW"/>
</dbReference>
<evidence type="ECO:0000259" key="8">
    <source>
        <dbReference type="SMART" id="SM00244"/>
    </source>
</evidence>
<keyword evidence="10" id="KW-1185">Reference proteome</keyword>
<keyword evidence="9" id="KW-0645">Protease</keyword>
<dbReference type="InterPro" id="IPR036013">
    <property type="entry name" value="Band_7/SPFH_dom_sf"/>
</dbReference>
<keyword evidence="4 7" id="KW-1133">Transmembrane helix</keyword>
<evidence type="ECO:0000256" key="4">
    <source>
        <dbReference type="ARBA" id="ARBA00022989"/>
    </source>
</evidence>
<sequence length="323" mass="37289">MTARITAILFVLIPLAFILYLATYIVQEGEQAVITQFGKPVAYVTEPGLKFRIPLVQAVQRMEKRLLPWDGAPENMQTRDKKRIYVDCWARWKVSDLSKFYTTLRTERGGQKILDDNIDSGVRNVVAKHNLIDLVRTTNEKLMYESDELESTGINRDVVKTGRERIENEILMTLKADLMDQYGIELVDVHIKRVNYDDQVKATVYGRMRSEREMVARLFESEAEEERNRIKGLTQKELDTIDGKMKQKAAEIRGKADAEVIQLTAEAYGRNPEFFVFLKKLEVYKAAMKSDTNLILSTDNELLSLLKSMDELPRRKENAEVEE</sequence>
<dbReference type="PANTHER" id="PTHR42911">
    <property type="entry name" value="MODULATOR OF FTSH PROTEASE HFLC"/>
    <property type="match status" value="1"/>
</dbReference>
<dbReference type="Pfam" id="PF01145">
    <property type="entry name" value="Band_7"/>
    <property type="match status" value="1"/>
</dbReference>
<evidence type="ECO:0000256" key="3">
    <source>
        <dbReference type="ARBA" id="ARBA00022692"/>
    </source>
</evidence>
<feature type="domain" description="Band 7" evidence="8">
    <location>
        <begin position="21"/>
        <end position="208"/>
    </location>
</feature>
<evidence type="ECO:0000313" key="9">
    <source>
        <dbReference type="EMBL" id="QEG20962.1"/>
    </source>
</evidence>
<evidence type="ECO:0000256" key="1">
    <source>
        <dbReference type="ARBA" id="ARBA00004167"/>
    </source>
</evidence>
<evidence type="ECO:0000256" key="6">
    <source>
        <dbReference type="PIRNR" id="PIRNR005651"/>
    </source>
</evidence>
<comment type="subcellular location">
    <subcellularLocation>
        <location evidence="1">Membrane</location>
        <topology evidence="1">Single-pass membrane protein</topology>
    </subcellularLocation>
</comment>
<dbReference type="Proteomes" id="UP000322214">
    <property type="component" value="Chromosome"/>
</dbReference>
<dbReference type="PIRSF" id="PIRSF005651">
    <property type="entry name" value="HflC"/>
    <property type="match status" value="1"/>
</dbReference>
<dbReference type="KEGG" id="mff:MFFC18_08130"/>
<gene>
    <name evidence="9" type="primary">hflC</name>
    <name evidence="9" type="ORF">MFFC18_08130</name>
</gene>
<dbReference type="SMART" id="SM00244">
    <property type="entry name" value="PHB"/>
    <property type="match status" value="1"/>
</dbReference>
<keyword evidence="5 7" id="KW-0472">Membrane</keyword>
<evidence type="ECO:0000256" key="7">
    <source>
        <dbReference type="SAM" id="Phobius"/>
    </source>
</evidence>
<dbReference type="InterPro" id="IPR001107">
    <property type="entry name" value="Band_7"/>
</dbReference>
<accession>A0A5B9P7P7</accession>
<dbReference type="SUPFAM" id="SSF117892">
    <property type="entry name" value="Band 7/SPFH domain"/>
    <property type="match status" value="1"/>
</dbReference>
<feature type="transmembrane region" description="Helical" evidence="7">
    <location>
        <begin position="7"/>
        <end position="26"/>
    </location>
</feature>